<feature type="signal peptide" evidence="7">
    <location>
        <begin position="1"/>
        <end position="33"/>
    </location>
</feature>
<dbReference type="GO" id="GO:0005507">
    <property type="term" value="F:copper ion binding"/>
    <property type="evidence" value="ECO:0007669"/>
    <property type="project" value="InterPro"/>
</dbReference>
<dbReference type="STRING" id="36807.Mlaev_00559"/>
<feature type="region of interest" description="Disordered" evidence="5">
    <location>
        <begin position="130"/>
        <end position="155"/>
    </location>
</feature>
<evidence type="ECO:0000256" key="4">
    <source>
        <dbReference type="ARBA" id="ARBA00023008"/>
    </source>
</evidence>
<proteinExistence type="predicted"/>
<dbReference type="Gene3D" id="2.60.40.1220">
    <property type="match status" value="1"/>
</dbReference>
<feature type="compositionally biased region" description="Low complexity" evidence="5">
    <location>
        <begin position="134"/>
        <end position="154"/>
    </location>
</feature>
<dbReference type="EMBL" id="LRAD01000017">
    <property type="protein sequence ID" value="KXZ61561.1"/>
    <property type="molecule type" value="Genomic_DNA"/>
</dbReference>
<keyword evidence="6" id="KW-1133">Transmembrane helix</keyword>
<dbReference type="InterPro" id="IPR032694">
    <property type="entry name" value="CopC/D"/>
</dbReference>
<dbReference type="GO" id="GO:0005886">
    <property type="term" value="C:plasma membrane"/>
    <property type="evidence" value="ECO:0007669"/>
    <property type="project" value="TreeGrafter"/>
</dbReference>
<keyword evidence="4" id="KW-0186">Copper</keyword>
<protein>
    <submittedName>
        <fullName evidence="9">Copper resistance protein C</fullName>
    </submittedName>
</protein>
<dbReference type="SUPFAM" id="SSF81296">
    <property type="entry name" value="E set domains"/>
    <property type="match status" value="1"/>
</dbReference>
<dbReference type="RefSeq" id="WP_061681735.1">
    <property type="nucleotide sequence ID" value="NZ_LRAD01000017.1"/>
</dbReference>
<comment type="subcellular location">
    <subcellularLocation>
        <location evidence="1">Cell envelope</location>
    </subcellularLocation>
</comment>
<comment type="caution">
    <text evidence="9">The sequence shown here is derived from an EMBL/GenBank/DDBJ whole genome shotgun (WGS) entry which is preliminary data.</text>
</comment>
<evidence type="ECO:0000256" key="1">
    <source>
        <dbReference type="ARBA" id="ARBA00004196"/>
    </source>
</evidence>
<evidence type="ECO:0000259" key="8">
    <source>
        <dbReference type="Pfam" id="PF04234"/>
    </source>
</evidence>
<feature type="chain" id="PRO_5007562676" evidence="7">
    <location>
        <begin position="34"/>
        <end position="194"/>
    </location>
</feature>
<dbReference type="AlphaFoldDB" id="A0A150HHM0"/>
<dbReference type="GO" id="GO:0042597">
    <property type="term" value="C:periplasmic space"/>
    <property type="evidence" value="ECO:0007669"/>
    <property type="project" value="InterPro"/>
</dbReference>
<evidence type="ECO:0000313" key="9">
    <source>
        <dbReference type="EMBL" id="KXZ61561.1"/>
    </source>
</evidence>
<evidence type="ECO:0000256" key="2">
    <source>
        <dbReference type="ARBA" id="ARBA00022723"/>
    </source>
</evidence>
<evidence type="ECO:0000256" key="5">
    <source>
        <dbReference type="SAM" id="MobiDB-lite"/>
    </source>
</evidence>
<dbReference type="Proteomes" id="UP000075357">
    <property type="component" value="Unassembled WGS sequence"/>
</dbReference>
<keyword evidence="3 7" id="KW-0732">Signal</keyword>
<feature type="transmembrane region" description="Helical" evidence="6">
    <location>
        <begin position="163"/>
        <end position="185"/>
    </location>
</feature>
<dbReference type="InterPro" id="IPR014756">
    <property type="entry name" value="Ig_E-set"/>
</dbReference>
<dbReference type="Pfam" id="PF04234">
    <property type="entry name" value="CopC"/>
    <property type="match status" value="1"/>
</dbReference>
<evidence type="ECO:0000256" key="3">
    <source>
        <dbReference type="ARBA" id="ARBA00022729"/>
    </source>
</evidence>
<keyword evidence="10" id="KW-1185">Reference proteome</keyword>
<evidence type="ECO:0000256" key="7">
    <source>
        <dbReference type="SAM" id="SignalP"/>
    </source>
</evidence>
<dbReference type="PANTHER" id="PTHR34820:SF4">
    <property type="entry name" value="INNER MEMBRANE PROTEIN YEBZ"/>
    <property type="match status" value="1"/>
</dbReference>
<dbReference type="GO" id="GO:0046688">
    <property type="term" value="P:response to copper ion"/>
    <property type="evidence" value="ECO:0007669"/>
    <property type="project" value="InterPro"/>
</dbReference>
<gene>
    <name evidence="9" type="primary">pcoC_2</name>
    <name evidence="9" type="ORF">Mlaev_00559</name>
</gene>
<keyword evidence="6" id="KW-0812">Transmembrane</keyword>
<evidence type="ECO:0000256" key="6">
    <source>
        <dbReference type="SAM" id="Phobius"/>
    </source>
</evidence>
<sequence>MSHRVHTFRSVLVGLVALLLGGLSIALASPAWAHDELIGADPSVNADVGALPAQITMTFSGVLMDEPGATQVVVTDAAGASLTDGEPTLDGTHLTQSLSGSASGPVTVTWRVVSSDGHPVSGQYTFTVQAGPSQTVPPGETTTTQTQTLTATPTSSGDGGVPVFVWVLLGLVVAAALGALVAMLLRKSRATPED</sequence>
<evidence type="ECO:0000313" key="10">
    <source>
        <dbReference type="Proteomes" id="UP000075357"/>
    </source>
</evidence>
<reference evidence="9 10" key="1">
    <citation type="submission" date="2016-01" db="EMBL/GenBank/DDBJ databases">
        <title>Draft genome sequences of Microbacterium laevaniformans LCDC 91-0039 and the type strain of Microbacterium hominis LCDC 84-209.</title>
        <authorList>
            <person name="Bernier A.-M."/>
            <person name="Bernard K."/>
        </authorList>
    </citation>
    <scope>NUCLEOTIDE SEQUENCE [LARGE SCALE GENOMIC DNA]</scope>
    <source>
        <strain evidence="9 10">LCDC 91-0039</strain>
    </source>
</reference>
<keyword evidence="2" id="KW-0479">Metal-binding</keyword>
<name>A0A150HHM0_9MICO</name>
<organism evidence="9 10">
    <name type="scientific">Microbacterium laevaniformans</name>
    <dbReference type="NCBI Taxonomy" id="36807"/>
    <lineage>
        <taxon>Bacteria</taxon>
        <taxon>Bacillati</taxon>
        <taxon>Actinomycetota</taxon>
        <taxon>Actinomycetes</taxon>
        <taxon>Micrococcales</taxon>
        <taxon>Microbacteriaceae</taxon>
        <taxon>Microbacterium</taxon>
    </lineage>
</organism>
<dbReference type="PANTHER" id="PTHR34820">
    <property type="entry name" value="INNER MEMBRANE PROTEIN YEBZ"/>
    <property type="match status" value="1"/>
</dbReference>
<dbReference type="InterPro" id="IPR014755">
    <property type="entry name" value="Cu-Rt/internalin_Ig-like"/>
</dbReference>
<accession>A0A150HHM0</accession>
<dbReference type="InterPro" id="IPR007348">
    <property type="entry name" value="CopC_dom"/>
</dbReference>
<dbReference type="PATRIC" id="fig|36807.3.peg.578"/>
<dbReference type="GO" id="GO:0030313">
    <property type="term" value="C:cell envelope"/>
    <property type="evidence" value="ECO:0007669"/>
    <property type="project" value="UniProtKB-SubCell"/>
</dbReference>
<keyword evidence="6" id="KW-0472">Membrane</keyword>
<dbReference type="GO" id="GO:0006825">
    <property type="term" value="P:copper ion transport"/>
    <property type="evidence" value="ECO:0007669"/>
    <property type="project" value="InterPro"/>
</dbReference>
<feature type="domain" description="CopC" evidence="8">
    <location>
        <begin position="34"/>
        <end position="128"/>
    </location>
</feature>